<accession>A0ABP7U2I6</accession>
<dbReference type="Proteomes" id="UP001501747">
    <property type="component" value="Unassembled WGS sequence"/>
</dbReference>
<evidence type="ECO:0000313" key="2">
    <source>
        <dbReference type="Proteomes" id="UP001501747"/>
    </source>
</evidence>
<name>A0ABP7U2I6_9PSEU</name>
<organism evidence="1 2">
    <name type="scientific">Allokutzneria multivorans</name>
    <dbReference type="NCBI Taxonomy" id="1142134"/>
    <lineage>
        <taxon>Bacteria</taxon>
        <taxon>Bacillati</taxon>
        <taxon>Actinomycetota</taxon>
        <taxon>Actinomycetes</taxon>
        <taxon>Pseudonocardiales</taxon>
        <taxon>Pseudonocardiaceae</taxon>
        <taxon>Allokutzneria</taxon>
    </lineage>
</organism>
<keyword evidence="2" id="KW-1185">Reference proteome</keyword>
<evidence type="ECO:0000313" key="1">
    <source>
        <dbReference type="EMBL" id="GAA4034943.1"/>
    </source>
</evidence>
<comment type="caution">
    <text evidence="1">The sequence shown here is derived from an EMBL/GenBank/DDBJ whole genome shotgun (WGS) entry which is preliminary data.</text>
</comment>
<dbReference type="RefSeq" id="WP_344885118.1">
    <property type="nucleotide sequence ID" value="NZ_BAABAL010000026.1"/>
</dbReference>
<proteinExistence type="predicted"/>
<protein>
    <submittedName>
        <fullName evidence="1">Uncharacterized protein</fullName>
    </submittedName>
</protein>
<dbReference type="EMBL" id="BAABAL010000026">
    <property type="protein sequence ID" value="GAA4034943.1"/>
    <property type="molecule type" value="Genomic_DNA"/>
</dbReference>
<gene>
    <name evidence="1" type="ORF">GCM10022247_70390</name>
</gene>
<reference evidence="2" key="1">
    <citation type="journal article" date="2019" name="Int. J. Syst. Evol. Microbiol.">
        <title>The Global Catalogue of Microorganisms (GCM) 10K type strain sequencing project: providing services to taxonomists for standard genome sequencing and annotation.</title>
        <authorList>
            <consortium name="The Broad Institute Genomics Platform"/>
            <consortium name="The Broad Institute Genome Sequencing Center for Infectious Disease"/>
            <person name="Wu L."/>
            <person name="Ma J."/>
        </authorList>
    </citation>
    <scope>NUCLEOTIDE SEQUENCE [LARGE SCALE GENOMIC DNA]</scope>
    <source>
        <strain evidence="2">JCM 17342</strain>
    </source>
</reference>
<sequence>MQRNEIPDAVTCPNCGWPADGAGPAVASSHHTSTGAVRYVRCVCGLRLVLLGNSLVGTAGAPDVAMTG</sequence>